<dbReference type="EMBL" id="FMXQ01000001">
    <property type="protein sequence ID" value="SDB03162.1"/>
    <property type="molecule type" value="Genomic_DNA"/>
</dbReference>
<evidence type="ECO:0000313" key="1">
    <source>
        <dbReference type="EMBL" id="SDB03162.1"/>
    </source>
</evidence>
<accession>A0A1G6A427</accession>
<name>A0A1G6A427_9HYPH</name>
<evidence type="ECO:0000313" key="2">
    <source>
        <dbReference type="Proteomes" id="UP000199071"/>
    </source>
</evidence>
<dbReference type="SUPFAM" id="SSF53187">
    <property type="entry name" value="Zn-dependent exopeptidases"/>
    <property type="match status" value="1"/>
</dbReference>
<dbReference type="Proteomes" id="UP000199071">
    <property type="component" value="Unassembled WGS sequence"/>
</dbReference>
<dbReference type="STRING" id="665467.SAMN02982931_00147"/>
<dbReference type="Pfam" id="PF05013">
    <property type="entry name" value="FGase"/>
    <property type="match status" value="1"/>
</dbReference>
<organism evidence="1 2">
    <name type="scientific">Bauldia litoralis</name>
    <dbReference type="NCBI Taxonomy" id="665467"/>
    <lineage>
        <taxon>Bacteria</taxon>
        <taxon>Pseudomonadati</taxon>
        <taxon>Pseudomonadota</taxon>
        <taxon>Alphaproteobacteria</taxon>
        <taxon>Hyphomicrobiales</taxon>
        <taxon>Kaistiaceae</taxon>
        <taxon>Bauldia</taxon>
    </lineage>
</organism>
<dbReference type="Gene3D" id="3.40.630.40">
    <property type="entry name" value="Zn-dependent exopeptidases"/>
    <property type="match status" value="1"/>
</dbReference>
<proteinExistence type="predicted"/>
<reference evidence="1 2" key="1">
    <citation type="submission" date="2016-10" db="EMBL/GenBank/DDBJ databases">
        <authorList>
            <person name="de Groot N.N."/>
        </authorList>
    </citation>
    <scope>NUCLEOTIDE SEQUENCE [LARGE SCALE GENOMIC DNA]</scope>
    <source>
        <strain evidence="1 2">ATCC 35022</strain>
    </source>
</reference>
<sequence>MAHSGPLRLPGNPTPDGPRCGIQASLSRPLALAQAGRRHYNPCMDMISPETAGADVASEAYPAFSTIEGDPAQGLILLCDHAENRLPAEYGTLGLPPEAFARHIAYDPGARAVTAGLARRLGAPAVFTTFSRLLIDPNRGEDDPTLIMRLSDGDIVPGNHHVDETERARRLALYHAPYHAEVERTIERSLAAGTVPALVSIHSFTPVWRGRGRPWQIGILWDADPRLARPLVEALAADPDLVVGDNEPYSGALMRDTMYRHGTRRGLAHGLVELRQDLISDDAGADHWAERLAPILADINTMPDLHEIRHHGSRAGPVEAIEAT</sequence>
<dbReference type="AlphaFoldDB" id="A0A1G6A427"/>
<protein>
    <submittedName>
        <fullName evidence="1">Predicted N-formylglutamate amidohydrolase</fullName>
    </submittedName>
</protein>
<gene>
    <name evidence="1" type="ORF">SAMN02982931_00147</name>
</gene>
<keyword evidence="2" id="KW-1185">Reference proteome</keyword>
<dbReference type="GO" id="GO:0016787">
    <property type="term" value="F:hydrolase activity"/>
    <property type="evidence" value="ECO:0007669"/>
    <property type="project" value="UniProtKB-KW"/>
</dbReference>
<dbReference type="InterPro" id="IPR007709">
    <property type="entry name" value="N-FG_amidohydro"/>
</dbReference>
<keyword evidence="1" id="KW-0378">Hydrolase</keyword>